<evidence type="ECO:0000313" key="4">
    <source>
        <dbReference type="EMBL" id="CAB4180797.1"/>
    </source>
</evidence>
<dbReference type="EMBL" id="LR797004">
    <property type="protein sequence ID" value="CAB4180797.1"/>
    <property type="molecule type" value="Genomic_DNA"/>
</dbReference>
<gene>
    <name evidence="4" type="ORF">UFOVP1053_57</name>
    <name evidence="5" type="ORF">UFOVP1297_17</name>
    <name evidence="6" type="ORF">UFOVP1647_57</name>
    <name evidence="2" type="ORF">UFOVP472_57</name>
    <name evidence="3" type="ORF">UFOVP891_11</name>
</gene>
<evidence type="ECO:0000313" key="3">
    <source>
        <dbReference type="EMBL" id="CAB4168952.1"/>
    </source>
</evidence>
<proteinExistence type="predicted"/>
<sequence length="246" mass="27525">MSRSNPTDNAPHPCTRWIEWDGSNSGFRYYDKEQKKNILLDDGFTFILLDQLSTIKGWHDASDSGIFANEVRDIKQDVLVVKAFKGGLLGSGPYQQIRDRVIAQGGHFTANLYVAIKTDDGGLAIAAVQFKGAALSAWLEFSKKNREDVYKKAVRCKGFEEGKKGKIVFRTPIFYLADLSADTNAKAIDCDHRLQEYLKSYFSRPRAEQTEKPPADMPQDEGLDQQTSDAGGRSAMNDLDDDDIPF</sequence>
<name>A0A6J5MFU7_9CAUD</name>
<protein>
    <submittedName>
        <fullName evidence="2">Uncharacterized protein</fullName>
    </submittedName>
</protein>
<dbReference type="EMBL" id="LR796442">
    <property type="protein sequence ID" value="CAB4145122.1"/>
    <property type="molecule type" value="Genomic_DNA"/>
</dbReference>
<dbReference type="EMBL" id="LR796839">
    <property type="protein sequence ID" value="CAB4168952.1"/>
    <property type="molecule type" value="Genomic_DNA"/>
</dbReference>
<evidence type="ECO:0000256" key="1">
    <source>
        <dbReference type="SAM" id="MobiDB-lite"/>
    </source>
</evidence>
<accession>A0A6J5MFU7</accession>
<evidence type="ECO:0000313" key="6">
    <source>
        <dbReference type="EMBL" id="CAB4221921.1"/>
    </source>
</evidence>
<evidence type="ECO:0000313" key="5">
    <source>
        <dbReference type="EMBL" id="CAB4195501.1"/>
    </source>
</evidence>
<dbReference type="EMBL" id="LR797237">
    <property type="protein sequence ID" value="CAB4195501.1"/>
    <property type="molecule type" value="Genomic_DNA"/>
</dbReference>
<feature type="region of interest" description="Disordered" evidence="1">
    <location>
        <begin position="203"/>
        <end position="246"/>
    </location>
</feature>
<feature type="compositionally biased region" description="Basic and acidic residues" evidence="1">
    <location>
        <begin position="205"/>
        <end position="214"/>
    </location>
</feature>
<reference evidence="2" key="1">
    <citation type="submission" date="2020-04" db="EMBL/GenBank/DDBJ databases">
        <authorList>
            <person name="Chiriac C."/>
            <person name="Salcher M."/>
            <person name="Ghai R."/>
            <person name="Kavagutti S V."/>
        </authorList>
    </citation>
    <scope>NUCLEOTIDE SEQUENCE</scope>
</reference>
<evidence type="ECO:0000313" key="2">
    <source>
        <dbReference type="EMBL" id="CAB4145122.1"/>
    </source>
</evidence>
<dbReference type="EMBL" id="LR797507">
    <property type="protein sequence ID" value="CAB4221921.1"/>
    <property type="molecule type" value="Genomic_DNA"/>
</dbReference>
<organism evidence="2">
    <name type="scientific">uncultured Caudovirales phage</name>
    <dbReference type="NCBI Taxonomy" id="2100421"/>
    <lineage>
        <taxon>Viruses</taxon>
        <taxon>Duplodnaviria</taxon>
        <taxon>Heunggongvirae</taxon>
        <taxon>Uroviricota</taxon>
        <taxon>Caudoviricetes</taxon>
        <taxon>Peduoviridae</taxon>
        <taxon>Maltschvirus</taxon>
        <taxon>Maltschvirus maltsch</taxon>
    </lineage>
</organism>